<name>C5BNP5_TERTT</name>
<evidence type="ECO:0000256" key="1">
    <source>
        <dbReference type="SAM" id="SignalP"/>
    </source>
</evidence>
<proteinExistence type="predicted"/>
<reference evidence="2 3" key="1">
    <citation type="journal article" date="2009" name="PLoS ONE">
        <title>The complete genome of Teredinibacter turnerae T7901: an intracellular endosymbiont of marine wood-boring bivalves (shipworms).</title>
        <authorList>
            <person name="Yang J.C."/>
            <person name="Madupu R."/>
            <person name="Durkin A.S."/>
            <person name="Ekborg N.A."/>
            <person name="Pedamallu C.S."/>
            <person name="Hostetler J.B."/>
            <person name="Radune D."/>
            <person name="Toms B.S."/>
            <person name="Henrissat B."/>
            <person name="Coutinho P.M."/>
            <person name="Schwarz S."/>
            <person name="Field L."/>
            <person name="Trindade-Silva A.E."/>
            <person name="Soares C.A.G."/>
            <person name="Elshahawi S."/>
            <person name="Hanora A."/>
            <person name="Schmidt E.W."/>
            <person name="Haygood M.G."/>
            <person name="Posfai J."/>
            <person name="Benner J."/>
            <person name="Madinger C."/>
            <person name="Nove J."/>
            <person name="Anton B."/>
            <person name="Chaudhary K."/>
            <person name="Foster J."/>
            <person name="Holman A."/>
            <person name="Kumar S."/>
            <person name="Lessard P.A."/>
            <person name="Luyten Y.A."/>
            <person name="Slatko B."/>
            <person name="Wood N."/>
            <person name="Wu B."/>
            <person name="Teplitski M."/>
            <person name="Mougous J.D."/>
            <person name="Ward N."/>
            <person name="Eisen J.A."/>
            <person name="Badger J.H."/>
            <person name="Distel D.L."/>
        </authorList>
    </citation>
    <scope>NUCLEOTIDE SEQUENCE [LARGE SCALE GENOMIC DNA]</scope>
    <source>
        <strain evidence="3">ATCC 39867 / T7901</strain>
    </source>
</reference>
<feature type="signal peptide" evidence="1">
    <location>
        <begin position="1"/>
        <end position="20"/>
    </location>
</feature>
<dbReference type="KEGG" id="ttu:TERTU_0615"/>
<keyword evidence="3" id="KW-1185">Reference proteome</keyword>
<dbReference type="AlphaFoldDB" id="C5BNP5"/>
<sequence length="165" mass="17011">MFRLRLYLCLLSLVSQLMLTGCGGGSDGGNSKNPGTGGGNGGTPPSNNARFEFTCDLGGIDATLVMNVEAVSDSGVVFGAGPNPEISGVVSTGSVTYYTSGTVTSPAAAYIFTGENNFADFTDLSNSSRFRVQWMADGENLIMLVNPFGPGPSNHNCTLDSAGYV</sequence>
<dbReference type="EMBL" id="CP001614">
    <property type="protein sequence ID" value="ACR12873.1"/>
    <property type="molecule type" value="Genomic_DNA"/>
</dbReference>
<feature type="chain" id="PRO_5002948770" evidence="1">
    <location>
        <begin position="21"/>
        <end position="165"/>
    </location>
</feature>
<keyword evidence="2" id="KW-0449">Lipoprotein</keyword>
<evidence type="ECO:0000313" key="3">
    <source>
        <dbReference type="Proteomes" id="UP000009080"/>
    </source>
</evidence>
<dbReference type="HOGENOM" id="CLU_1609968_0_0_6"/>
<keyword evidence="1" id="KW-0732">Signal</keyword>
<accession>C5BNP5</accession>
<dbReference type="Proteomes" id="UP000009080">
    <property type="component" value="Chromosome"/>
</dbReference>
<dbReference type="eggNOG" id="ENOG5032J2X">
    <property type="taxonomic scope" value="Bacteria"/>
</dbReference>
<dbReference type="OrthoDB" id="7860690at2"/>
<gene>
    <name evidence="2" type="ordered locus">TERTU_0615</name>
</gene>
<organism evidence="2 3">
    <name type="scientific">Teredinibacter turnerae (strain ATCC 39867 / T7901)</name>
    <dbReference type="NCBI Taxonomy" id="377629"/>
    <lineage>
        <taxon>Bacteria</taxon>
        <taxon>Pseudomonadati</taxon>
        <taxon>Pseudomonadota</taxon>
        <taxon>Gammaproteobacteria</taxon>
        <taxon>Cellvibrionales</taxon>
        <taxon>Cellvibrionaceae</taxon>
        <taxon>Teredinibacter</taxon>
    </lineage>
</organism>
<protein>
    <submittedName>
        <fullName evidence="2">Lipoprotein</fullName>
    </submittedName>
</protein>
<dbReference type="PROSITE" id="PS51257">
    <property type="entry name" value="PROKAR_LIPOPROTEIN"/>
    <property type="match status" value="1"/>
</dbReference>
<evidence type="ECO:0000313" key="2">
    <source>
        <dbReference type="EMBL" id="ACR12873.1"/>
    </source>
</evidence>